<evidence type="ECO:0000256" key="1">
    <source>
        <dbReference type="ARBA" id="ARBA00004477"/>
    </source>
</evidence>
<comment type="caution">
    <text evidence="10">The sequence shown here is derived from an EMBL/GenBank/DDBJ whole genome shotgun (WGS) entry which is preliminary data.</text>
</comment>
<reference evidence="10 11" key="1">
    <citation type="submission" date="2020-08" db="EMBL/GenBank/DDBJ databases">
        <authorList>
            <person name="Koutsovoulos G."/>
            <person name="Danchin GJ E."/>
        </authorList>
    </citation>
    <scope>NUCLEOTIDE SEQUENCE [LARGE SCALE GENOMIC DNA]</scope>
</reference>
<evidence type="ECO:0000256" key="4">
    <source>
        <dbReference type="ARBA" id="ARBA00022502"/>
    </source>
</evidence>
<dbReference type="OrthoDB" id="549017at2759"/>
<protein>
    <submittedName>
        <fullName evidence="10">Uncharacterized protein</fullName>
    </submittedName>
</protein>
<dbReference type="InterPro" id="IPR009600">
    <property type="entry name" value="PIG-U"/>
</dbReference>
<dbReference type="GO" id="GO:0016255">
    <property type="term" value="P:attachment of GPI anchor to protein"/>
    <property type="evidence" value="ECO:0007669"/>
    <property type="project" value="InterPro"/>
</dbReference>
<gene>
    <name evidence="10" type="ORF">MENT_LOCUS18890</name>
</gene>
<evidence type="ECO:0000256" key="6">
    <source>
        <dbReference type="ARBA" id="ARBA00022824"/>
    </source>
</evidence>
<keyword evidence="8 9" id="KW-0472">Membrane</keyword>
<dbReference type="PANTHER" id="PTHR13121:SF0">
    <property type="entry name" value="PHOSPHATIDYLINOSITOL GLYCAN ANCHOR BIOSYNTHESIS CLASS U PROTEIN"/>
    <property type="match status" value="1"/>
</dbReference>
<name>A0A6V7UY59_MELEN</name>
<dbReference type="Pfam" id="PF06728">
    <property type="entry name" value="PIG-U"/>
    <property type="match status" value="1"/>
</dbReference>
<evidence type="ECO:0000256" key="3">
    <source>
        <dbReference type="ARBA" id="ARBA00010026"/>
    </source>
</evidence>
<feature type="transmembrane region" description="Helical" evidence="9">
    <location>
        <begin position="184"/>
        <end position="209"/>
    </location>
</feature>
<evidence type="ECO:0000256" key="8">
    <source>
        <dbReference type="ARBA" id="ARBA00023136"/>
    </source>
</evidence>
<feature type="transmembrane region" description="Helical" evidence="9">
    <location>
        <begin position="248"/>
        <end position="268"/>
    </location>
</feature>
<dbReference type="AlphaFoldDB" id="A0A6V7UY59"/>
<comment type="similarity">
    <text evidence="3">Belongs to the PIGU family.</text>
</comment>
<comment type="subcellular location">
    <subcellularLocation>
        <location evidence="1">Endoplasmic reticulum membrane</location>
        <topology evidence="1">Multi-pass membrane protein</topology>
    </subcellularLocation>
</comment>
<keyword evidence="6" id="KW-0256">Endoplasmic reticulum</keyword>
<evidence type="ECO:0000256" key="5">
    <source>
        <dbReference type="ARBA" id="ARBA00022692"/>
    </source>
</evidence>
<dbReference type="GO" id="GO:0042765">
    <property type="term" value="C:GPI-anchor transamidase complex"/>
    <property type="evidence" value="ECO:0007669"/>
    <property type="project" value="InterPro"/>
</dbReference>
<feature type="transmembrane region" description="Helical" evidence="9">
    <location>
        <begin position="346"/>
        <end position="369"/>
    </location>
</feature>
<evidence type="ECO:0000256" key="9">
    <source>
        <dbReference type="SAM" id="Phobius"/>
    </source>
</evidence>
<sequence length="433" mass="50546">MTTTNLKIKNNNKIFNNKKIWIIFLALFLRLFSFKYLNEFIEQLPTFSTPWNNLKRLKEAVFLQKYGNNIYDGDLVHVLPIIIYTFKTSLEHPFLLKLQWTIFDIFCAYFIGKFVEEYILKKCISLGYSTENSLEKSQSFGLIAFSSYLLNPMTIGCWTISNLSSLINLFVSLILYYFNKDYLFISIFTICLTIQLNPYYLLLLAPLILHFNQRKFSLIFIFGLSSIVFFCLNLYLEENWKDMFRNTFGFFLTVPDLTPNVGIFWYFFTQVFDHYRSLFLCVFQLNTILYVVPLTVLLRNNLNLLFSILLIVVALFSPYPSYAETALYLPVLAAFIDLHKYLRQSLVTGCTILATFILSPIMWSMWVHIGSGNANFFFAIVWVFAIAQIFIAADLISSFLRVELVEDNGGEEEIEKRFEGIKLLNICPFTLSL</sequence>
<feature type="transmembrane region" description="Helical" evidence="9">
    <location>
        <begin position="277"/>
        <end position="298"/>
    </location>
</feature>
<feature type="transmembrane region" description="Helical" evidence="9">
    <location>
        <begin position="375"/>
        <end position="396"/>
    </location>
</feature>
<evidence type="ECO:0000256" key="7">
    <source>
        <dbReference type="ARBA" id="ARBA00022989"/>
    </source>
</evidence>
<evidence type="ECO:0000313" key="10">
    <source>
        <dbReference type="EMBL" id="CAD2167590.1"/>
    </source>
</evidence>
<proteinExistence type="inferred from homology"/>
<feature type="transmembrane region" description="Helical" evidence="9">
    <location>
        <begin position="20"/>
        <end position="37"/>
    </location>
</feature>
<keyword evidence="4" id="KW-0337">GPI-anchor biosynthesis</keyword>
<feature type="transmembrane region" description="Helical" evidence="9">
    <location>
        <begin position="304"/>
        <end position="334"/>
    </location>
</feature>
<feature type="transmembrane region" description="Helical" evidence="9">
    <location>
        <begin position="216"/>
        <end position="236"/>
    </location>
</feature>
<dbReference type="Proteomes" id="UP000580250">
    <property type="component" value="Unassembled WGS sequence"/>
</dbReference>
<keyword evidence="5 9" id="KW-0812">Transmembrane</keyword>
<dbReference type="PANTHER" id="PTHR13121">
    <property type="entry name" value="GPI TRANSAMIDASE COMPONENT PIG-U"/>
    <property type="match status" value="1"/>
</dbReference>
<dbReference type="GO" id="GO:0006506">
    <property type="term" value="P:GPI anchor biosynthetic process"/>
    <property type="evidence" value="ECO:0007669"/>
    <property type="project" value="UniProtKB-UniPathway"/>
</dbReference>
<dbReference type="UniPathway" id="UPA00196"/>
<accession>A0A6V7UY59</accession>
<evidence type="ECO:0000256" key="2">
    <source>
        <dbReference type="ARBA" id="ARBA00004687"/>
    </source>
</evidence>
<feature type="transmembrane region" description="Helical" evidence="9">
    <location>
        <begin position="155"/>
        <end position="178"/>
    </location>
</feature>
<evidence type="ECO:0000313" key="11">
    <source>
        <dbReference type="Proteomes" id="UP000580250"/>
    </source>
</evidence>
<organism evidence="10 11">
    <name type="scientific">Meloidogyne enterolobii</name>
    <name type="common">Root-knot nematode worm</name>
    <name type="synonym">Meloidogyne mayaguensis</name>
    <dbReference type="NCBI Taxonomy" id="390850"/>
    <lineage>
        <taxon>Eukaryota</taxon>
        <taxon>Metazoa</taxon>
        <taxon>Ecdysozoa</taxon>
        <taxon>Nematoda</taxon>
        <taxon>Chromadorea</taxon>
        <taxon>Rhabditida</taxon>
        <taxon>Tylenchina</taxon>
        <taxon>Tylenchomorpha</taxon>
        <taxon>Tylenchoidea</taxon>
        <taxon>Meloidogynidae</taxon>
        <taxon>Meloidogyninae</taxon>
        <taxon>Meloidogyne</taxon>
    </lineage>
</organism>
<comment type="pathway">
    <text evidence="2">Glycolipid biosynthesis; glycosylphosphatidylinositol-anchor biosynthesis.</text>
</comment>
<dbReference type="EMBL" id="CAJEWN010000129">
    <property type="protein sequence ID" value="CAD2167590.1"/>
    <property type="molecule type" value="Genomic_DNA"/>
</dbReference>
<keyword evidence="7 9" id="KW-1133">Transmembrane helix</keyword>